<evidence type="ECO:0000313" key="1">
    <source>
        <dbReference type="EMBL" id="KAJ9054096.1"/>
    </source>
</evidence>
<comment type="caution">
    <text evidence="1">The sequence shown here is derived from an EMBL/GenBank/DDBJ whole genome shotgun (WGS) entry which is preliminary data.</text>
</comment>
<name>A0ACC2RVL2_9FUNG</name>
<gene>
    <name evidence="1" type="ORF">DSO57_1018221</name>
</gene>
<proteinExistence type="predicted"/>
<organism evidence="1 2">
    <name type="scientific">Entomophthora muscae</name>
    <dbReference type="NCBI Taxonomy" id="34485"/>
    <lineage>
        <taxon>Eukaryota</taxon>
        <taxon>Fungi</taxon>
        <taxon>Fungi incertae sedis</taxon>
        <taxon>Zoopagomycota</taxon>
        <taxon>Entomophthoromycotina</taxon>
        <taxon>Entomophthoromycetes</taxon>
        <taxon>Entomophthorales</taxon>
        <taxon>Entomophthoraceae</taxon>
        <taxon>Entomophthora</taxon>
    </lineage>
</organism>
<dbReference type="EMBL" id="QTSX02006468">
    <property type="protein sequence ID" value="KAJ9054096.1"/>
    <property type="molecule type" value="Genomic_DNA"/>
</dbReference>
<protein>
    <submittedName>
        <fullName evidence="1">Uncharacterized protein</fullName>
    </submittedName>
</protein>
<reference evidence="1" key="1">
    <citation type="submission" date="2022-04" db="EMBL/GenBank/DDBJ databases">
        <title>Genome of the entomopathogenic fungus Entomophthora muscae.</title>
        <authorList>
            <person name="Elya C."/>
            <person name="Lovett B.R."/>
            <person name="Lee E."/>
            <person name="Macias A.M."/>
            <person name="Hajek A.E."/>
            <person name="De Bivort B.L."/>
            <person name="Kasson M.T."/>
            <person name="De Fine Licht H.H."/>
            <person name="Stajich J.E."/>
        </authorList>
    </citation>
    <scope>NUCLEOTIDE SEQUENCE</scope>
    <source>
        <strain evidence="1">Berkeley</strain>
    </source>
</reference>
<evidence type="ECO:0000313" key="2">
    <source>
        <dbReference type="Proteomes" id="UP001165960"/>
    </source>
</evidence>
<sequence length="585" mass="65371">MAIRTRNNVSGKKATEENNGDTSQSYTEIKEADITKKVIGSGSDQFSFIELLGYTLVLTPVTTLLGANGYLFGPKLLEPMLGNYFPAYYFHSLIFGSCLVGALMGLLLHSKFLGLIGKGLGLISISQAASPIYIDWVTSFSLHIGPYITTHLAYIAPVYLPVLLCSWLNVSLLFINMSFFKQADTPLHSIVLLTAQLALLIGGFSVFIGGFIVLSPYSCFGLLYTACGGAVGLCLMNFTLLRRLRSKVFHKMIVPCVILLTAGYTMYYFPRCGPFIPDNSLQPAFKVLARDESTTGWITVTEEAKRRVRVMRSGHSIIGGTFMDYDESIFGSFYYMEAVQYIKRQSSKQSSALQLGLGIGISARSLIESGVHVDVVEIDPLVYSYAQSFFKLPQPNKVFLQDGYHFLNSIANESSYDYILHDVFTGGTVPSQLFSVEALMLCKRALKQDGVLALNYVGGVLHPYNSSFNAIAATIQSVFSHVRVFTEEFDSQEDLGKLINLVFFAADYPIEFSIPTKFHDPESIRALSLKDFTRYEVRLEDYLPEAMPPPITQANNYLHTLQHSSAYTHWYKMKELFPLNFWQKY</sequence>
<dbReference type="Proteomes" id="UP001165960">
    <property type="component" value="Unassembled WGS sequence"/>
</dbReference>
<accession>A0ACC2RVL2</accession>
<keyword evidence="2" id="KW-1185">Reference proteome</keyword>